<organism evidence="1 2">
    <name type="scientific">Sphingomonas qilianensis</name>
    <dbReference type="NCBI Taxonomy" id="1736690"/>
    <lineage>
        <taxon>Bacteria</taxon>
        <taxon>Pseudomonadati</taxon>
        <taxon>Pseudomonadota</taxon>
        <taxon>Alphaproteobacteria</taxon>
        <taxon>Sphingomonadales</taxon>
        <taxon>Sphingomonadaceae</taxon>
        <taxon>Sphingomonas</taxon>
    </lineage>
</organism>
<protein>
    <recommendedName>
        <fullName evidence="3">Mandelate racemase/muconate lactonizing enzyme N-terminal domain-containing protein</fullName>
    </recommendedName>
</protein>
<proteinExistence type="predicted"/>
<comment type="caution">
    <text evidence="1">The sequence shown here is derived from an EMBL/GenBank/DDBJ whole genome shotgun (WGS) entry which is preliminary data.</text>
</comment>
<accession>A0ABU9XTS1</accession>
<evidence type="ECO:0000313" key="1">
    <source>
        <dbReference type="EMBL" id="MEN2786953.1"/>
    </source>
</evidence>
<evidence type="ECO:0008006" key="3">
    <source>
        <dbReference type="Google" id="ProtNLM"/>
    </source>
</evidence>
<name>A0ABU9XTS1_9SPHN</name>
<dbReference type="Proteomes" id="UP001404104">
    <property type="component" value="Unassembled WGS sequence"/>
</dbReference>
<dbReference type="RefSeq" id="WP_345864951.1">
    <property type="nucleotide sequence ID" value="NZ_JBDIMF010000004.1"/>
</dbReference>
<evidence type="ECO:0000313" key="2">
    <source>
        <dbReference type="Proteomes" id="UP001404104"/>
    </source>
</evidence>
<gene>
    <name evidence="1" type="ORF">ABC969_11040</name>
</gene>
<keyword evidence="2" id="KW-1185">Reference proteome</keyword>
<reference evidence="1 2" key="1">
    <citation type="submission" date="2024-05" db="EMBL/GenBank/DDBJ databases">
        <authorList>
            <person name="Liu Q."/>
            <person name="Xin Y.-H."/>
        </authorList>
    </citation>
    <scope>NUCLEOTIDE SEQUENCE [LARGE SCALE GENOMIC DNA]</scope>
    <source>
        <strain evidence="1 2">CGMCC 1.15349</strain>
    </source>
</reference>
<dbReference type="EMBL" id="JBDIMF010000004">
    <property type="protein sequence ID" value="MEN2786953.1"/>
    <property type="molecule type" value="Genomic_DNA"/>
</dbReference>
<sequence length="89" mass="9713">MKTKPIAQMTPIDVRVIDDWFTARPLGLVIELKVGRGRVIVCGFAVDGPDAEDPVSRQLVASLEGYMAGDAFRPATTITPEQSRRLEAT</sequence>